<comment type="caution">
    <text evidence="2">The sequence shown here is derived from an EMBL/GenBank/DDBJ whole genome shotgun (WGS) entry which is preliminary data.</text>
</comment>
<dbReference type="Pfam" id="PF08240">
    <property type="entry name" value="ADH_N"/>
    <property type="match status" value="1"/>
</dbReference>
<dbReference type="InterPro" id="IPR051397">
    <property type="entry name" value="Zn-ADH-like_protein"/>
</dbReference>
<dbReference type="Pfam" id="PF00107">
    <property type="entry name" value="ADH_zinc_N"/>
    <property type="match status" value="1"/>
</dbReference>
<gene>
    <name evidence="2" type="ORF">FNJ47_40360</name>
</gene>
<evidence type="ECO:0000259" key="1">
    <source>
        <dbReference type="SMART" id="SM00829"/>
    </source>
</evidence>
<keyword evidence="3" id="KW-1185">Reference proteome</keyword>
<dbReference type="Gene3D" id="3.90.180.10">
    <property type="entry name" value="Medium-chain alcohol dehydrogenases, catalytic domain"/>
    <property type="match status" value="1"/>
</dbReference>
<dbReference type="PANTHER" id="PTHR43677:SF4">
    <property type="entry name" value="QUINONE OXIDOREDUCTASE-LIKE PROTEIN 2"/>
    <property type="match status" value="1"/>
</dbReference>
<feature type="domain" description="Enoyl reductase (ER)" evidence="1">
    <location>
        <begin position="10"/>
        <end position="329"/>
    </location>
</feature>
<proteinExistence type="predicted"/>
<dbReference type="InterPro" id="IPR013149">
    <property type="entry name" value="ADH-like_C"/>
</dbReference>
<name>A0A6P1BTK2_9BRAD</name>
<organism evidence="2 3">
    <name type="scientific">Bradyrhizobium uaiense</name>
    <dbReference type="NCBI Taxonomy" id="2594946"/>
    <lineage>
        <taxon>Bacteria</taxon>
        <taxon>Pseudomonadati</taxon>
        <taxon>Pseudomonadota</taxon>
        <taxon>Alphaproteobacteria</taxon>
        <taxon>Hyphomicrobiales</taxon>
        <taxon>Nitrobacteraceae</taxon>
        <taxon>Bradyrhizobium</taxon>
    </lineage>
</organism>
<reference evidence="2 3" key="1">
    <citation type="journal article" date="2020" name="Arch. Microbiol.">
        <title>Bradyrhizobium uaiense sp. nov., a new highly efficient cowpea symbiont.</title>
        <authorList>
            <person name="Cabral Michel D."/>
            <person name="Azarias Guimaraes A."/>
            <person name="Martins da Costa E."/>
            <person name="Soares de Carvalho T."/>
            <person name="Balsanelli E."/>
            <person name="Willems A."/>
            <person name="Maltempi de Souza E."/>
            <person name="de Souza Moreira F.M."/>
        </authorList>
    </citation>
    <scope>NUCLEOTIDE SEQUENCE [LARGE SCALE GENOMIC DNA]</scope>
    <source>
        <strain evidence="2 3">UFLA 03-164</strain>
    </source>
</reference>
<dbReference type="Proteomes" id="UP000468531">
    <property type="component" value="Unassembled WGS sequence"/>
</dbReference>
<dbReference type="SUPFAM" id="SSF50129">
    <property type="entry name" value="GroES-like"/>
    <property type="match status" value="1"/>
</dbReference>
<dbReference type="InterPro" id="IPR020843">
    <property type="entry name" value="ER"/>
</dbReference>
<accession>A0A6P1BTK2</accession>
<dbReference type="InterPro" id="IPR036291">
    <property type="entry name" value="NAD(P)-bd_dom_sf"/>
</dbReference>
<protein>
    <submittedName>
        <fullName evidence="2">NADPH:quinone oxidoreductase family protein</fullName>
    </submittedName>
</protein>
<dbReference type="SMART" id="SM00829">
    <property type="entry name" value="PKS_ER"/>
    <property type="match status" value="1"/>
</dbReference>
<evidence type="ECO:0000313" key="2">
    <source>
        <dbReference type="EMBL" id="NEV01847.1"/>
    </source>
</evidence>
<dbReference type="InterPro" id="IPR013154">
    <property type="entry name" value="ADH-like_N"/>
</dbReference>
<dbReference type="InterPro" id="IPR011032">
    <property type="entry name" value="GroES-like_sf"/>
</dbReference>
<evidence type="ECO:0000313" key="3">
    <source>
        <dbReference type="Proteomes" id="UP000468531"/>
    </source>
</evidence>
<dbReference type="SUPFAM" id="SSF51735">
    <property type="entry name" value="NAD(P)-binding Rossmann-fold domains"/>
    <property type="match status" value="1"/>
</dbReference>
<dbReference type="EMBL" id="VKHP01000279">
    <property type="protein sequence ID" value="NEV01847.1"/>
    <property type="molecule type" value="Genomic_DNA"/>
</dbReference>
<dbReference type="PANTHER" id="PTHR43677">
    <property type="entry name" value="SHORT-CHAIN DEHYDROGENASE/REDUCTASE"/>
    <property type="match status" value="1"/>
</dbReference>
<dbReference type="RefSeq" id="WP_163161502.1">
    <property type="nucleotide sequence ID" value="NZ_VKHP01000279.1"/>
</dbReference>
<dbReference type="Gene3D" id="3.40.50.720">
    <property type="entry name" value="NAD(P)-binding Rossmann-like Domain"/>
    <property type="match status" value="1"/>
</dbReference>
<dbReference type="CDD" id="cd08241">
    <property type="entry name" value="QOR1"/>
    <property type="match status" value="1"/>
</dbReference>
<dbReference type="AlphaFoldDB" id="A0A6P1BTK2"/>
<dbReference type="GO" id="GO:0016491">
    <property type="term" value="F:oxidoreductase activity"/>
    <property type="evidence" value="ECO:0007669"/>
    <property type="project" value="InterPro"/>
</dbReference>
<sequence length="332" mass="35524">MKAIMSRSVGGPETLVLEEIDDPVATTGQIVVRVKASGVNFPDTLIIQDRYQFKPKRPFSPGAEFSGVVEAIGSGVYSFQVGDRVMGFSRWGAMAQKIAVDANRCVVIPDKMPFDEASAFILTYGTSYYALKERGSLRRGETLLVLGAAGGVGLAAVEIGKAMGARVVAAVSTAEKAMLVREHGADRAVIYPTAPFDPSSRRDAARLLKEACDPHGADVVCDVVGGDYSEAALRAIAWDGRFLIVGFTAGIPQIPLNLPLLKSCQIVGVFWGPWLDRSTDHLSRDAAELLEWYQSGKLRPCISAHFALAEAGDAIALLVARKAMGKIVVNID</sequence>